<dbReference type="GeneID" id="9623718"/>
<dbReference type="SMART" id="SM00185">
    <property type="entry name" value="ARM"/>
    <property type="match status" value="7"/>
</dbReference>
<dbReference type="RefSeq" id="XP_002948908.1">
    <property type="nucleotide sequence ID" value="XM_002948862.1"/>
</dbReference>
<dbReference type="EMBL" id="GL378333">
    <property type="protein sequence ID" value="EFJ49843.1"/>
    <property type="molecule type" value="Genomic_DNA"/>
</dbReference>
<organism evidence="4">
    <name type="scientific">Volvox carteri f. nagariensis</name>
    <dbReference type="NCBI Taxonomy" id="3068"/>
    <lineage>
        <taxon>Eukaryota</taxon>
        <taxon>Viridiplantae</taxon>
        <taxon>Chlorophyta</taxon>
        <taxon>core chlorophytes</taxon>
        <taxon>Chlorophyceae</taxon>
        <taxon>CS clade</taxon>
        <taxon>Chlamydomonadales</taxon>
        <taxon>Volvocaceae</taxon>
        <taxon>Volvox</taxon>
    </lineage>
</organism>
<feature type="region of interest" description="Disordered" evidence="2">
    <location>
        <begin position="840"/>
        <end position="906"/>
    </location>
</feature>
<dbReference type="PANTHER" id="PTHR23315">
    <property type="entry name" value="U BOX DOMAIN-CONTAINING"/>
    <property type="match status" value="1"/>
</dbReference>
<feature type="region of interest" description="Disordered" evidence="2">
    <location>
        <begin position="660"/>
        <end position="691"/>
    </location>
</feature>
<dbReference type="Proteomes" id="UP000001058">
    <property type="component" value="Unassembled WGS sequence"/>
</dbReference>
<feature type="compositionally biased region" description="Low complexity" evidence="2">
    <location>
        <begin position="840"/>
        <end position="850"/>
    </location>
</feature>
<dbReference type="AlphaFoldDB" id="D8TR77"/>
<evidence type="ECO:0000256" key="2">
    <source>
        <dbReference type="SAM" id="MobiDB-lite"/>
    </source>
</evidence>
<name>D8TR77_VOLCA</name>
<feature type="region of interest" description="Disordered" evidence="2">
    <location>
        <begin position="511"/>
        <end position="548"/>
    </location>
</feature>
<gene>
    <name evidence="3" type="ORF">VOLCADRAFT_89249</name>
</gene>
<evidence type="ECO:0000313" key="4">
    <source>
        <dbReference type="Proteomes" id="UP000001058"/>
    </source>
</evidence>
<dbReference type="PANTHER" id="PTHR23315:SF7">
    <property type="entry name" value="U-BOX DOMAIN-CONTAINING PROTEIN 4"/>
    <property type="match status" value="1"/>
</dbReference>
<sequence>MEAGSGGRAGGGGVGDGNRSCTADRWKVPERGVSATTAVALECLCTRPATCVLEHPDLMPQLAAAVAAAVGVLAAARLPSPVTAPQHNSKQSPPLRMAAAAAAAVSDSGTKNAPVASAAAAGGLSDGTAEAYEMSADVSAAFFAASVVVRAARVPELAQAAVAAGGLGLLVRLMGCRPNMLAQMAVFATYKLVRQIPPPATASAAATVNDDGDKQQPQSPPHSPACDVEREWRAAALLTVARCGGVAALCGCLEGPLEDVASRDMASSLLLEMALVPQVPAVVGGLNHVRHLVEVMSSPRCDHVARMYGLLVLARLCNHSAECQMDAVRDGALEPLLPLVRQGGEEEQIHACRLLAILAQAVPTHGRMKSSGVVEAVIPLLRSSSSTSSSSGLLLTRGSFSPSTAAAAALGGGGPGDGGGAGAGGGCSVVSEHAASVLAVLAQNPDMHFQMVGAGAVPALVPLLTTGTSRARTYVLAILLLLCEHEPRHAAVVVRAGAVAALVDLVGRGGAAQPQQPEGAGRSPPTSTATATAVGPGSAAGTSSSSGSSGSSAQEFAAAVLCSLSRYVDVQVELRGCGALPALVRCLGRGPPDAAVNAAEALVHLAAGDKDAKRAVAADPAAAAAVLQLLSHPKPNVRYWALQLLRTVSTDDDALRLMTGVSSEVGEEEEDGGKEGEVGKATGSSKDSDVAAGVDGVRRRAEDVAVSLGLWLPGALRGPPAADAGDALLVGPGSGGEAGTERELDGARGGEVEHLAGRAEALVAALVRLLRWRDGPAATSWQQGRCRVLAGWLLARLCGVRECAPLLLAAGAVRELMAVLVEEQQNVAAAGSGMYGMQSSGEGLSSGLAPPLLPGEGGRGESGFEADEDEEGGAAPPARGGSVRPGGMTPSGGAGRGSGGGEGGITFPRRMRFDVNASAAAAAALLSVARTGRGGRVAVLSELALTHWMGTAVHLEGLEGP</sequence>
<dbReference type="InterPro" id="IPR000225">
    <property type="entry name" value="Armadillo"/>
</dbReference>
<keyword evidence="4" id="KW-1185">Reference proteome</keyword>
<accession>D8TR77</accession>
<feature type="compositionally biased region" description="Low complexity" evidence="2">
    <location>
        <begin position="873"/>
        <end position="888"/>
    </location>
</feature>
<evidence type="ECO:0000313" key="3">
    <source>
        <dbReference type="EMBL" id="EFJ49843.1"/>
    </source>
</evidence>
<dbReference type="Gene3D" id="1.25.10.10">
    <property type="entry name" value="Leucine-rich Repeat Variant"/>
    <property type="match status" value="3"/>
</dbReference>
<feature type="compositionally biased region" description="Gly residues" evidence="2">
    <location>
        <begin position="1"/>
        <end position="16"/>
    </location>
</feature>
<feature type="region of interest" description="Disordered" evidence="2">
    <location>
        <begin position="203"/>
        <end position="226"/>
    </location>
</feature>
<dbReference type="InParanoid" id="D8TR77"/>
<dbReference type="InterPro" id="IPR016024">
    <property type="entry name" value="ARM-type_fold"/>
</dbReference>
<evidence type="ECO:0000256" key="1">
    <source>
        <dbReference type="ARBA" id="ARBA00022786"/>
    </source>
</evidence>
<feature type="compositionally biased region" description="Gly residues" evidence="2">
    <location>
        <begin position="889"/>
        <end position="904"/>
    </location>
</feature>
<dbReference type="KEGG" id="vcn:VOLCADRAFT_89249"/>
<feature type="compositionally biased region" description="Low complexity" evidence="2">
    <location>
        <begin position="523"/>
        <end position="548"/>
    </location>
</feature>
<keyword evidence="1" id="KW-0833">Ubl conjugation pathway</keyword>
<dbReference type="SUPFAM" id="SSF48371">
    <property type="entry name" value="ARM repeat"/>
    <property type="match status" value="2"/>
</dbReference>
<reference evidence="3 4" key="1">
    <citation type="journal article" date="2010" name="Science">
        <title>Genomic analysis of organismal complexity in the multicellular green alga Volvox carteri.</title>
        <authorList>
            <person name="Prochnik S.E."/>
            <person name="Umen J."/>
            <person name="Nedelcu A.M."/>
            <person name="Hallmann A."/>
            <person name="Miller S.M."/>
            <person name="Nishii I."/>
            <person name="Ferris P."/>
            <person name="Kuo A."/>
            <person name="Mitros T."/>
            <person name="Fritz-Laylin L.K."/>
            <person name="Hellsten U."/>
            <person name="Chapman J."/>
            <person name="Simakov O."/>
            <person name="Rensing S.A."/>
            <person name="Terry A."/>
            <person name="Pangilinan J."/>
            <person name="Kapitonov V."/>
            <person name="Jurka J."/>
            <person name="Salamov A."/>
            <person name="Shapiro H."/>
            <person name="Schmutz J."/>
            <person name="Grimwood J."/>
            <person name="Lindquist E."/>
            <person name="Lucas S."/>
            <person name="Grigoriev I.V."/>
            <person name="Schmitt R."/>
            <person name="Kirk D."/>
            <person name="Rokhsar D.S."/>
        </authorList>
    </citation>
    <scope>NUCLEOTIDE SEQUENCE [LARGE SCALE GENOMIC DNA]</scope>
    <source>
        <strain evidence="4">f. Nagariensis / Eve</strain>
    </source>
</reference>
<feature type="region of interest" description="Disordered" evidence="2">
    <location>
        <begin position="1"/>
        <end position="21"/>
    </location>
</feature>
<dbReference type="OrthoDB" id="545240at2759"/>
<proteinExistence type="predicted"/>
<dbReference type="InterPro" id="IPR011989">
    <property type="entry name" value="ARM-like"/>
</dbReference>
<protein>
    <submittedName>
        <fullName evidence="3">Uncharacterized protein</fullName>
    </submittedName>
</protein>